<dbReference type="PROSITE" id="PS50977">
    <property type="entry name" value="HTH_TETR_2"/>
    <property type="match status" value="1"/>
</dbReference>
<dbReference type="GO" id="GO:0003700">
    <property type="term" value="F:DNA-binding transcription factor activity"/>
    <property type="evidence" value="ECO:0007669"/>
    <property type="project" value="TreeGrafter"/>
</dbReference>
<name>A0AAE3GDD7_9PSEU</name>
<protein>
    <submittedName>
        <fullName evidence="7">Transcriptional regulator, TetR family</fullName>
    </submittedName>
</protein>
<dbReference type="InterPro" id="IPR050109">
    <property type="entry name" value="HTH-type_TetR-like_transc_reg"/>
</dbReference>
<dbReference type="EMBL" id="JAMTCK010000004">
    <property type="protein sequence ID" value="MCP2165309.1"/>
    <property type="molecule type" value="Genomic_DNA"/>
</dbReference>
<evidence type="ECO:0000256" key="4">
    <source>
        <dbReference type="PROSITE-ProRule" id="PRU00335"/>
    </source>
</evidence>
<dbReference type="SUPFAM" id="SSF46689">
    <property type="entry name" value="Homeodomain-like"/>
    <property type="match status" value="1"/>
</dbReference>
<dbReference type="Gene3D" id="1.10.357.10">
    <property type="entry name" value="Tetracycline Repressor, domain 2"/>
    <property type="match status" value="1"/>
</dbReference>
<dbReference type="InterPro" id="IPR011075">
    <property type="entry name" value="TetR_C"/>
</dbReference>
<keyword evidence="3" id="KW-0804">Transcription</keyword>
<proteinExistence type="predicted"/>
<evidence type="ECO:0000256" key="1">
    <source>
        <dbReference type="ARBA" id="ARBA00023015"/>
    </source>
</evidence>
<organism evidence="7 8">
    <name type="scientific">Goodfellowiella coeruleoviolacea</name>
    <dbReference type="NCBI Taxonomy" id="334858"/>
    <lineage>
        <taxon>Bacteria</taxon>
        <taxon>Bacillati</taxon>
        <taxon>Actinomycetota</taxon>
        <taxon>Actinomycetes</taxon>
        <taxon>Pseudonocardiales</taxon>
        <taxon>Pseudonocardiaceae</taxon>
        <taxon>Goodfellowiella</taxon>
    </lineage>
</organism>
<feature type="domain" description="HTH tetR-type" evidence="6">
    <location>
        <begin position="28"/>
        <end position="88"/>
    </location>
</feature>
<dbReference type="PANTHER" id="PTHR30055:SF148">
    <property type="entry name" value="TETR-FAMILY TRANSCRIPTIONAL REGULATOR"/>
    <property type="match status" value="1"/>
</dbReference>
<evidence type="ECO:0000256" key="2">
    <source>
        <dbReference type="ARBA" id="ARBA00023125"/>
    </source>
</evidence>
<evidence type="ECO:0000256" key="3">
    <source>
        <dbReference type="ARBA" id="ARBA00023163"/>
    </source>
</evidence>
<evidence type="ECO:0000313" key="8">
    <source>
        <dbReference type="Proteomes" id="UP001206128"/>
    </source>
</evidence>
<dbReference type="Proteomes" id="UP001206128">
    <property type="component" value="Unassembled WGS sequence"/>
</dbReference>
<dbReference type="GO" id="GO:0000976">
    <property type="term" value="F:transcription cis-regulatory region binding"/>
    <property type="evidence" value="ECO:0007669"/>
    <property type="project" value="TreeGrafter"/>
</dbReference>
<dbReference type="AlphaFoldDB" id="A0AAE3GDD7"/>
<keyword evidence="2 4" id="KW-0238">DNA-binding</keyword>
<dbReference type="Pfam" id="PF00440">
    <property type="entry name" value="TetR_N"/>
    <property type="match status" value="1"/>
</dbReference>
<dbReference type="InterPro" id="IPR036271">
    <property type="entry name" value="Tet_transcr_reg_TetR-rel_C_sf"/>
</dbReference>
<dbReference type="PANTHER" id="PTHR30055">
    <property type="entry name" value="HTH-TYPE TRANSCRIPTIONAL REGULATOR RUTR"/>
    <property type="match status" value="1"/>
</dbReference>
<feature type="region of interest" description="Disordered" evidence="5">
    <location>
        <begin position="1"/>
        <end position="29"/>
    </location>
</feature>
<evidence type="ECO:0000256" key="5">
    <source>
        <dbReference type="SAM" id="MobiDB-lite"/>
    </source>
</evidence>
<dbReference type="Gene3D" id="1.10.10.60">
    <property type="entry name" value="Homeodomain-like"/>
    <property type="match status" value="1"/>
</dbReference>
<sequence length="214" mass="22705">MRLESTLSAASSDPHPPHGSVRPGGRTARTRAAVIEATLDELVRRGYDDLTVEAVAARSGVHKATLYRRWSTVDGLVSDALDQAAEQPWQVPDTGGLASDLRALAQQIATGFTDPDHGARPTALITAALRSDQAAAALGRFLRGRLAQATPLVHRAIDRGELPEHTDADALLRALAAPLYYRLFLTREPISADLADQAALATLAAATAGVFTTR</sequence>
<gene>
    <name evidence="7" type="ORF">LX83_002158</name>
</gene>
<feature type="compositionally biased region" description="Polar residues" evidence="5">
    <location>
        <begin position="1"/>
        <end position="11"/>
    </location>
</feature>
<keyword evidence="1" id="KW-0805">Transcription regulation</keyword>
<reference evidence="7" key="1">
    <citation type="submission" date="2022-06" db="EMBL/GenBank/DDBJ databases">
        <title>Genomic Encyclopedia of Archaeal and Bacterial Type Strains, Phase II (KMG-II): from individual species to whole genera.</title>
        <authorList>
            <person name="Goeker M."/>
        </authorList>
    </citation>
    <scope>NUCLEOTIDE SEQUENCE</scope>
    <source>
        <strain evidence="7">DSM 43935</strain>
    </source>
</reference>
<feature type="DNA-binding region" description="H-T-H motif" evidence="4">
    <location>
        <begin position="51"/>
        <end position="70"/>
    </location>
</feature>
<dbReference type="SUPFAM" id="SSF48498">
    <property type="entry name" value="Tetracyclin repressor-like, C-terminal domain"/>
    <property type="match status" value="1"/>
</dbReference>
<dbReference type="InterPro" id="IPR009057">
    <property type="entry name" value="Homeodomain-like_sf"/>
</dbReference>
<accession>A0AAE3GDD7</accession>
<comment type="caution">
    <text evidence="7">The sequence shown here is derived from an EMBL/GenBank/DDBJ whole genome shotgun (WGS) entry which is preliminary data.</text>
</comment>
<evidence type="ECO:0000313" key="7">
    <source>
        <dbReference type="EMBL" id="MCP2165309.1"/>
    </source>
</evidence>
<keyword evidence="8" id="KW-1185">Reference proteome</keyword>
<dbReference type="InterPro" id="IPR001647">
    <property type="entry name" value="HTH_TetR"/>
</dbReference>
<evidence type="ECO:0000259" key="6">
    <source>
        <dbReference type="PROSITE" id="PS50977"/>
    </source>
</evidence>
<dbReference type="Pfam" id="PF16859">
    <property type="entry name" value="TetR_C_11"/>
    <property type="match status" value="1"/>
</dbReference>